<feature type="region of interest" description="Disordered" evidence="4">
    <location>
        <begin position="139"/>
        <end position="164"/>
    </location>
</feature>
<proteinExistence type="predicted"/>
<dbReference type="InterPro" id="IPR011991">
    <property type="entry name" value="ArsR-like_HTH"/>
</dbReference>
<evidence type="ECO:0000313" key="6">
    <source>
        <dbReference type="EMBL" id="NDL60428.1"/>
    </source>
</evidence>
<keyword evidence="2" id="KW-0238">DNA-binding</keyword>
<dbReference type="AlphaFoldDB" id="A0A7K3MDF2"/>
<dbReference type="InterPro" id="IPR052362">
    <property type="entry name" value="HTH-GbsR_regulator"/>
</dbReference>
<reference evidence="6 7" key="1">
    <citation type="submission" date="2019-11" db="EMBL/GenBank/DDBJ databases">
        <authorList>
            <person name="Li X.-J."/>
            <person name="Feng X.-M."/>
        </authorList>
    </citation>
    <scope>NUCLEOTIDE SEQUENCE [LARGE SCALE GENOMIC DNA]</scope>
    <source>
        <strain evidence="6 7">XMNu-373</strain>
    </source>
</reference>
<keyword evidence="1" id="KW-0805">Transcription regulation</keyword>
<protein>
    <submittedName>
        <fullName evidence="6">MarR family transcriptional regulator</fullName>
    </submittedName>
</protein>
<dbReference type="PANTHER" id="PTHR38465:SF2">
    <property type="entry name" value="HTH-TYPE TRANSCRIPTIONAL REGULATOR MMPR5"/>
    <property type="match status" value="1"/>
</dbReference>
<dbReference type="SUPFAM" id="SSF46785">
    <property type="entry name" value="Winged helix' DNA-binding domain"/>
    <property type="match status" value="1"/>
</dbReference>
<dbReference type="GO" id="GO:0003700">
    <property type="term" value="F:DNA-binding transcription factor activity"/>
    <property type="evidence" value="ECO:0007669"/>
    <property type="project" value="InterPro"/>
</dbReference>
<dbReference type="InterPro" id="IPR000835">
    <property type="entry name" value="HTH_MarR-typ"/>
</dbReference>
<feature type="domain" description="HTH marR-type" evidence="5">
    <location>
        <begin position="7"/>
        <end position="64"/>
    </location>
</feature>
<name>A0A7K3MDF2_9ACTN</name>
<keyword evidence="7" id="KW-1185">Reference proteome</keyword>
<dbReference type="PANTHER" id="PTHR38465">
    <property type="entry name" value="HTH-TYPE TRANSCRIPTIONAL REGULATOR MJ1563-RELATED"/>
    <property type="match status" value="1"/>
</dbReference>
<dbReference type="InterPro" id="IPR036388">
    <property type="entry name" value="WH-like_DNA-bd_sf"/>
</dbReference>
<dbReference type="Gene3D" id="1.10.10.10">
    <property type="entry name" value="Winged helix-like DNA-binding domain superfamily/Winged helix DNA-binding domain"/>
    <property type="match status" value="1"/>
</dbReference>
<organism evidence="6 7">
    <name type="scientific">Phytoactinopolyspora mesophila</name>
    <dbReference type="NCBI Taxonomy" id="2650750"/>
    <lineage>
        <taxon>Bacteria</taxon>
        <taxon>Bacillati</taxon>
        <taxon>Actinomycetota</taxon>
        <taxon>Actinomycetes</taxon>
        <taxon>Jiangellales</taxon>
        <taxon>Jiangellaceae</taxon>
        <taxon>Phytoactinopolyspora</taxon>
    </lineage>
</organism>
<dbReference type="Pfam" id="PF12802">
    <property type="entry name" value="MarR_2"/>
    <property type="match status" value="1"/>
</dbReference>
<evidence type="ECO:0000256" key="1">
    <source>
        <dbReference type="ARBA" id="ARBA00023015"/>
    </source>
</evidence>
<evidence type="ECO:0000256" key="2">
    <source>
        <dbReference type="ARBA" id="ARBA00023125"/>
    </source>
</evidence>
<evidence type="ECO:0000256" key="3">
    <source>
        <dbReference type="ARBA" id="ARBA00023163"/>
    </source>
</evidence>
<dbReference type="CDD" id="cd00090">
    <property type="entry name" value="HTH_ARSR"/>
    <property type="match status" value="1"/>
</dbReference>
<accession>A0A7K3MDF2</accession>
<dbReference type="Proteomes" id="UP000460435">
    <property type="component" value="Unassembled WGS sequence"/>
</dbReference>
<evidence type="ECO:0000259" key="5">
    <source>
        <dbReference type="Pfam" id="PF12802"/>
    </source>
</evidence>
<dbReference type="GO" id="GO:0003677">
    <property type="term" value="F:DNA binding"/>
    <property type="evidence" value="ECO:0007669"/>
    <property type="project" value="UniProtKB-KW"/>
</dbReference>
<keyword evidence="3" id="KW-0804">Transcription</keyword>
<sequence>MLLSEAGLPRMSARVFAYVLADDAEIYTARELSEGLRVSPAAVSGAVRQLVQAGLLAKERAPGSRVDHYRVYDDDIWSSIMAQRRPFIVRTLEVLSEGLEVIGTERPGGRRIRETIEFYRFIEEHMWAAMAEWQKHRRHAADRAFTGGSSDPGNPPHKPDTSEK</sequence>
<evidence type="ECO:0000313" key="7">
    <source>
        <dbReference type="Proteomes" id="UP000460435"/>
    </source>
</evidence>
<dbReference type="EMBL" id="WLZY01000012">
    <property type="protein sequence ID" value="NDL60428.1"/>
    <property type="molecule type" value="Genomic_DNA"/>
</dbReference>
<comment type="caution">
    <text evidence="6">The sequence shown here is derived from an EMBL/GenBank/DDBJ whole genome shotgun (WGS) entry which is preliminary data.</text>
</comment>
<dbReference type="InterPro" id="IPR036390">
    <property type="entry name" value="WH_DNA-bd_sf"/>
</dbReference>
<gene>
    <name evidence="6" type="ORF">F7O44_25455</name>
</gene>
<evidence type="ECO:0000256" key="4">
    <source>
        <dbReference type="SAM" id="MobiDB-lite"/>
    </source>
</evidence>